<dbReference type="GO" id="GO:0005524">
    <property type="term" value="F:ATP binding"/>
    <property type="evidence" value="ECO:0007669"/>
    <property type="project" value="UniProtKB-KW"/>
</dbReference>
<evidence type="ECO:0000256" key="1">
    <source>
        <dbReference type="ARBA" id="ARBA00022741"/>
    </source>
</evidence>
<dbReference type="InterPro" id="IPR050534">
    <property type="entry name" value="Coronavir_polyprotein_1ab"/>
</dbReference>
<name>A0A4U8TB11_9HELI</name>
<dbReference type="InterPro" id="IPR047187">
    <property type="entry name" value="SF1_C_Upf1"/>
</dbReference>
<evidence type="ECO:0000313" key="6">
    <source>
        <dbReference type="EMBL" id="TLD97086.1"/>
    </source>
</evidence>
<dbReference type="Proteomes" id="UP000029861">
    <property type="component" value="Unassembled WGS sequence"/>
</dbReference>
<proteinExistence type="predicted"/>
<dbReference type="EMBL" id="JRPK02000024">
    <property type="protein sequence ID" value="TLD97086.1"/>
    <property type="molecule type" value="Genomic_DNA"/>
</dbReference>
<dbReference type="PANTHER" id="PTHR43788:SF8">
    <property type="entry name" value="DNA-BINDING PROTEIN SMUBP-2"/>
    <property type="match status" value="1"/>
</dbReference>
<accession>A0A4U8TB11</accession>
<dbReference type="SUPFAM" id="SSF52540">
    <property type="entry name" value="P-loop containing nucleoside triphosphate hydrolases"/>
    <property type="match status" value="1"/>
</dbReference>
<dbReference type="InterPro" id="IPR027417">
    <property type="entry name" value="P-loop_NTPase"/>
</dbReference>
<keyword evidence="2" id="KW-0378">Hydrolase</keyword>
<keyword evidence="1" id="KW-0547">Nucleotide-binding</keyword>
<keyword evidence="3" id="KW-0347">Helicase</keyword>
<gene>
    <name evidence="6" type="ORF">LS80_007225</name>
</gene>
<feature type="domain" description="DNA2/NAM7 helicase-like C-terminal" evidence="5">
    <location>
        <begin position="71"/>
        <end position="241"/>
    </location>
</feature>
<comment type="caution">
    <text evidence="6">The sequence shown here is derived from an EMBL/GenBank/DDBJ whole genome shotgun (WGS) entry which is preliminary data.</text>
</comment>
<dbReference type="GO" id="GO:0016787">
    <property type="term" value="F:hydrolase activity"/>
    <property type="evidence" value="ECO:0007669"/>
    <property type="project" value="UniProtKB-KW"/>
</dbReference>
<dbReference type="GO" id="GO:0043139">
    <property type="term" value="F:5'-3' DNA helicase activity"/>
    <property type="evidence" value="ECO:0007669"/>
    <property type="project" value="TreeGrafter"/>
</dbReference>
<reference evidence="6 7" key="1">
    <citation type="journal article" date="2014" name="Genome Announc.">
        <title>Draft genome sequences of eight enterohepatic helicobacter species isolated from both laboratory and wild rodents.</title>
        <authorList>
            <person name="Sheh A."/>
            <person name="Shen Z."/>
            <person name="Fox J.G."/>
        </authorList>
    </citation>
    <scope>NUCLEOTIDE SEQUENCE [LARGE SCALE GENOMIC DNA]</scope>
    <source>
        <strain evidence="6 7">ATCC 49310</strain>
    </source>
</reference>
<evidence type="ECO:0000256" key="2">
    <source>
        <dbReference type="ARBA" id="ARBA00022801"/>
    </source>
</evidence>
<evidence type="ECO:0000256" key="3">
    <source>
        <dbReference type="ARBA" id="ARBA00022806"/>
    </source>
</evidence>
<sequence length="267" mass="30645">MNNALFDYIIIDESSQVDILTGVLALSIAKNAVIVGDKKQLSCIIDANIIKKVETLNKEFGIEEAYNYLTHSLLDSITEVLSEVPRVLLKEHYRCHPKIIGFCNKQFYNNELLIFSEENNRKDIIKVILASEGNHARGHYSLREIEIITEEIIPTLHQKASSKDIGIIMPYREQKEKLEEYLGQDNDMQVDTVHKYQGREKECIIISLVDNQLSSFVDDPKMLNVSITRAKNFLYLVANKKSSIHKAMWLILYAISNIIILKLHKVI</sequence>
<dbReference type="InterPro" id="IPR041679">
    <property type="entry name" value="DNA2/NAM7-like_C"/>
</dbReference>
<evidence type="ECO:0000256" key="4">
    <source>
        <dbReference type="ARBA" id="ARBA00022840"/>
    </source>
</evidence>
<dbReference type="AlphaFoldDB" id="A0A4U8TB11"/>
<evidence type="ECO:0000313" key="7">
    <source>
        <dbReference type="Proteomes" id="UP000029861"/>
    </source>
</evidence>
<protein>
    <recommendedName>
        <fullName evidence="5">DNA2/NAM7 helicase-like C-terminal domain-containing protein</fullName>
    </recommendedName>
</protein>
<dbReference type="Gene3D" id="3.40.50.300">
    <property type="entry name" value="P-loop containing nucleotide triphosphate hydrolases"/>
    <property type="match status" value="2"/>
</dbReference>
<dbReference type="PANTHER" id="PTHR43788">
    <property type="entry name" value="DNA2/NAM7 HELICASE FAMILY MEMBER"/>
    <property type="match status" value="1"/>
</dbReference>
<evidence type="ECO:0000259" key="5">
    <source>
        <dbReference type="Pfam" id="PF13087"/>
    </source>
</evidence>
<dbReference type="CDD" id="cd18808">
    <property type="entry name" value="SF1_C_Upf1"/>
    <property type="match status" value="1"/>
</dbReference>
<keyword evidence="4" id="KW-0067">ATP-binding</keyword>
<organism evidence="6 7">
    <name type="scientific">Helicobacter trogontum</name>
    <dbReference type="NCBI Taxonomy" id="50960"/>
    <lineage>
        <taxon>Bacteria</taxon>
        <taxon>Pseudomonadati</taxon>
        <taxon>Campylobacterota</taxon>
        <taxon>Epsilonproteobacteria</taxon>
        <taxon>Campylobacterales</taxon>
        <taxon>Helicobacteraceae</taxon>
        <taxon>Helicobacter</taxon>
    </lineage>
</organism>
<dbReference type="Pfam" id="PF13087">
    <property type="entry name" value="AAA_12"/>
    <property type="match status" value="1"/>
</dbReference>